<gene>
    <name evidence="2" type="ORF">B9Q02_11545</name>
</gene>
<dbReference type="PRINTS" id="PR00598">
    <property type="entry name" value="HTHMARR"/>
</dbReference>
<dbReference type="InterPro" id="IPR036388">
    <property type="entry name" value="WH-like_DNA-bd_sf"/>
</dbReference>
<dbReference type="PROSITE" id="PS50995">
    <property type="entry name" value="HTH_MARR_2"/>
    <property type="match status" value="1"/>
</dbReference>
<comment type="caution">
    <text evidence="2">The sequence shown here is derived from an EMBL/GenBank/DDBJ whole genome shotgun (WGS) entry which is preliminary data.</text>
</comment>
<evidence type="ECO:0000313" key="2">
    <source>
        <dbReference type="EMBL" id="PSN82563.1"/>
    </source>
</evidence>
<dbReference type="SUPFAM" id="SSF46785">
    <property type="entry name" value="Winged helix' DNA-binding domain"/>
    <property type="match status" value="1"/>
</dbReference>
<dbReference type="PANTHER" id="PTHR33164:SF43">
    <property type="entry name" value="HTH-TYPE TRANSCRIPTIONAL REPRESSOR YETL"/>
    <property type="match status" value="1"/>
</dbReference>
<dbReference type="EMBL" id="NEXD01000145">
    <property type="protein sequence ID" value="PSN82563.1"/>
    <property type="molecule type" value="Genomic_DNA"/>
</dbReference>
<dbReference type="Gene3D" id="1.10.10.10">
    <property type="entry name" value="Winged helix-like DNA-binding domain superfamily/Winged helix DNA-binding domain"/>
    <property type="match status" value="1"/>
</dbReference>
<name>A0A2R6A8F7_9ARCH</name>
<dbReference type="Proteomes" id="UP000240569">
    <property type="component" value="Unassembled WGS sequence"/>
</dbReference>
<dbReference type="PANTHER" id="PTHR33164">
    <property type="entry name" value="TRANSCRIPTIONAL REGULATOR, MARR FAMILY"/>
    <property type="match status" value="1"/>
</dbReference>
<dbReference type="Pfam" id="PF01047">
    <property type="entry name" value="MarR"/>
    <property type="match status" value="1"/>
</dbReference>
<dbReference type="GO" id="GO:0006950">
    <property type="term" value="P:response to stress"/>
    <property type="evidence" value="ECO:0007669"/>
    <property type="project" value="TreeGrafter"/>
</dbReference>
<dbReference type="InterPro" id="IPR039422">
    <property type="entry name" value="MarR/SlyA-like"/>
</dbReference>
<dbReference type="InterPro" id="IPR000835">
    <property type="entry name" value="HTH_MarR-typ"/>
</dbReference>
<evidence type="ECO:0000313" key="3">
    <source>
        <dbReference type="Proteomes" id="UP000240569"/>
    </source>
</evidence>
<dbReference type="GO" id="GO:0003700">
    <property type="term" value="F:DNA-binding transcription factor activity"/>
    <property type="evidence" value="ECO:0007669"/>
    <property type="project" value="InterPro"/>
</dbReference>
<reference evidence="2 3" key="1">
    <citation type="submission" date="2017-04" db="EMBL/GenBank/DDBJ databases">
        <title>Novel microbial lineages endemic to geothermal iron-oxide mats fill important gaps in the evolutionary history of Archaea.</title>
        <authorList>
            <person name="Jay Z.J."/>
            <person name="Beam J.P."/>
            <person name="Dlakic M."/>
            <person name="Rusch D.B."/>
            <person name="Kozubal M.A."/>
            <person name="Inskeep W.P."/>
        </authorList>
    </citation>
    <scope>NUCLEOTIDE SEQUENCE [LARGE SCALE GENOMIC DNA]</scope>
    <source>
        <strain evidence="2">BE_D</strain>
    </source>
</reference>
<proteinExistence type="predicted"/>
<evidence type="ECO:0000259" key="1">
    <source>
        <dbReference type="PROSITE" id="PS50995"/>
    </source>
</evidence>
<dbReference type="SMART" id="SM00347">
    <property type="entry name" value="HTH_MARR"/>
    <property type="match status" value="1"/>
</dbReference>
<organism evidence="2 3">
    <name type="scientific">Candidatus Marsarchaeota G1 archaeon BE_D</name>
    <dbReference type="NCBI Taxonomy" id="1978156"/>
    <lineage>
        <taxon>Archaea</taxon>
        <taxon>Candidatus Marsarchaeota</taxon>
        <taxon>Candidatus Marsarchaeota group 1</taxon>
    </lineage>
</organism>
<protein>
    <recommendedName>
        <fullName evidence="1">HTH marR-type domain-containing protein</fullName>
    </recommendedName>
</protein>
<dbReference type="AlphaFoldDB" id="A0A2R6A8F7"/>
<dbReference type="InterPro" id="IPR036390">
    <property type="entry name" value="WH_DNA-bd_sf"/>
</dbReference>
<sequence length="167" mass="19191">MKSLSAQERSSQTQLVKKLSVADFEDEALKVINLILRLWATIKKEATFGLSSLDLGIVEFVVLRLISEKRSSEAEIAKQLGITKAAMTYITDRLEQKKLVKRERRESDRRSFVLSLTQHGARTLKKAQRLYLLALKRRLKGMSEQEMGDLRILLEKLQQGLVLNYED</sequence>
<feature type="domain" description="HTH marR-type" evidence="1">
    <location>
        <begin position="25"/>
        <end position="159"/>
    </location>
</feature>
<accession>A0A2R6A8F7</accession>